<protein>
    <submittedName>
        <fullName evidence="2">Uncharacterized protein</fullName>
    </submittedName>
</protein>
<dbReference type="AlphaFoldDB" id="A0A165LN27"/>
<proteinExistence type="predicted"/>
<gene>
    <name evidence="2" type="ORF">EXIGLDRAFT_728911</name>
</gene>
<keyword evidence="3" id="KW-1185">Reference proteome</keyword>
<evidence type="ECO:0000313" key="3">
    <source>
        <dbReference type="Proteomes" id="UP000077266"/>
    </source>
</evidence>
<feature type="compositionally biased region" description="Low complexity" evidence="1">
    <location>
        <begin position="96"/>
        <end position="114"/>
    </location>
</feature>
<feature type="non-terminal residue" evidence="2">
    <location>
        <position position="200"/>
    </location>
</feature>
<dbReference type="InParanoid" id="A0A165LN27"/>
<feature type="region of interest" description="Disordered" evidence="1">
    <location>
        <begin position="85"/>
        <end position="118"/>
    </location>
</feature>
<reference evidence="2 3" key="1">
    <citation type="journal article" date="2016" name="Mol. Biol. Evol.">
        <title>Comparative Genomics of Early-Diverging Mushroom-Forming Fungi Provides Insights into the Origins of Lignocellulose Decay Capabilities.</title>
        <authorList>
            <person name="Nagy L.G."/>
            <person name="Riley R."/>
            <person name="Tritt A."/>
            <person name="Adam C."/>
            <person name="Daum C."/>
            <person name="Floudas D."/>
            <person name="Sun H."/>
            <person name="Yadav J.S."/>
            <person name="Pangilinan J."/>
            <person name="Larsson K.H."/>
            <person name="Matsuura K."/>
            <person name="Barry K."/>
            <person name="Labutti K."/>
            <person name="Kuo R."/>
            <person name="Ohm R.A."/>
            <person name="Bhattacharya S.S."/>
            <person name="Shirouzu T."/>
            <person name="Yoshinaga Y."/>
            <person name="Martin F.M."/>
            <person name="Grigoriev I.V."/>
            <person name="Hibbett D.S."/>
        </authorList>
    </citation>
    <scope>NUCLEOTIDE SEQUENCE [LARGE SCALE GENOMIC DNA]</scope>
    <source>
        <strain evidence="2 3">HHB12029</strain>
    </source>
</reference>
<name>A0A165LN27_EXIGL</name>
<sequence>MEAVVIALLRTLREEWYFSAPVEIVGHLPECAIFPAELMRTVALRLFDLDTVDKIRAVAADCEFVVERAEELHVHLDITRDELTRKRPPVRRAHTPSDSDGSSSESEPTSGDCSSTEDVHTYDAIELSGGDAEDATRRPLAMITNTTMSATSKHAGPPVADTRPAKRSRTGPGDENIEPATTSRPRRPAAVLAALAISQM</sequence>
<feature type="region of interest" description="Disordered" evidence="1">
    <location>
        <begin position="147"/>
        <end position="188"/>
    </location>
</feature>
<evidence type="ECO:0000256" key="1">
    <source>
        <dbReference type="SAM" id="MobiDB-lite"/>
    </source>
</evidence>
<accession>A0A165LN27</accession>
<dbReference type="EMBL" id="KV425922">
    <property type="protein sequence ID" value="KZV98081.1"/>
    <property type="molecule type" value="Genomic_DNA"/>
</dbReference>
<dbReference type="Proteomes" id="UP000077266">
    <property type="component" value="Unassembled WGS sequence"/>
</dbReference>
<evidence type="ECO:0000313" key="2">
    <source>
        <dbReference type="EMBL" id="KZV98081.1"/>
    </source>
</evidence>
<organism evidence="2 3">
    <name type="scientific">Exidia glandulosa HHB12029</name>
    <dbReference type="NCBI Taxonomy" id="1314781"/>
    <lineage>
        <taxon>Eukaryota</taxon>
        <taxon>Fungi</taxon>
        <taxon>Dikarya</taxon>
        <taxon>Basidiomycota</taxon>
        <taxon>Agaricomycotina</taxon>
        <taxon>Agaricomycetes</taxon>
        <taxon>Auriculariales</taxon>
        <taxon>Exidiaceae</taxon>
        <taxon>Exidia</taxon>
    </lineage>
</organism>